<gene>
    <name evidence="9" type="ORF">LLUT_LOCUS13210</name>
</gene>
<feature type="compositionally biased region" description="Basic and acidic residues" evidence="7">
    <location>
        <begin position="272"/>
        <end position="285"/>
    </location>
</feature>
<feature type="compositionally biased region" description="Polar residues" evidence="7">
    <location>
        <begin position="494"/>
        <end position="508"/>
    </location>
</feature>
<protein>
    <recommendedName>
        <fullName evidence="8">TPX2 C-terminal domain-containing protein</fullName>
    </recommendedName>
</protein>
<dbReference type="PANTHER" id="PTHR47067">
    <property type="entry name" value="TPX2 (TARGETING PROTEIN FOR XKLP2) PROTEIN FAMILY-RELATED"/>
    <property type="match status" value="1"/>
</dbReference>
<evidence type="ECO:0000256" key="6">
    <source>
        <dbReference type="SAM" id="Coils"/>
    </source>
</evidence>
<keyword evidence="3" id="KW-0963">Cytoplasm</keyword>
<dbReference type="InterPro" id="IPR044216">
    <property type="entry name" value="WDL7"/>
</dbReference>
<dbReference type="Pfam" id="PF06886">
    <property type="entry name" value="TPX2"/>
    <property type="match status" value="1"/>
</dbReference>
<feature type="compositionally biased region" description="Polar residues" evidence="7">
    <location>
        <begin position="286"/>
        <end position="296"/>
    </location>
</feature>
<feature type="compositionally biased region" description="Basic and acidic residues" evidence="7">
    <location>
        <begin position="298"/>
        <end position="308"/>
    </location>
</feature>
<evidence type="ECO:0000256" key="1">
    <source>
        <dbReference type="ARBA" id="ARBA00004245"/>
    </source>
</evidence>
<evidence type="ECO:0000256" key="2">
    <source>
        <dbReference type="ARBA" id="ARBA00005885"/>
    </source>
</evidence>
<keyword evidence="4" id="KW-0493">Microtubule</keyword>
<feature type="compositionally biased region" description="Basic and acidic residues" evidence="7">
    <location>
        <begin position="363"/>
        <end position="380"/>
    </location>
</feature>
<feature type="compositionally biased region" description="Polar residues" evidence="7">
    <location>
        <begin position="615"/>
        <end position="632"/>
    </location>
</feature>
<comment type="caution">
    <text evidence="9">The sequence shown here is derived from an EMBL/GenBank/DDBJ whole genome shotgun (WGS) entry which is preliminary data.</text>
</comment>
<dbReference type="AlphaFoldDB" id="A0AAV1WRU2"/>
<accession>A0AAV1WRU2</accession>
<name>A0AAV1WRU2_LUPLU</name>
<dbReference type="PANTHER" id="PTHR47067:SF6">
    <property type="entry name" value="PROTEIN WVD2-LIKE 7"/>
    <property type="match status" value="1"/>
</dbReference>
<evidence type="ECO:0000259" key="8">
    <source>
        <dbReference type="Pfam" id="PF06886"/>
    </source>
</evidence>
<proteinExistence type="inferred from homology"/>
<feature type="compositionally biased region" description="Polar residues" evidence="7">
    <location>
        <begin position="577"/>
        <end position="589"/>
    </location>
</feature>
<evidence type="ECO:0000256" key="5">
    <source>
        <dbReference type="ARBA" id="ARBA00023212"/>
    </source>
</evidence>
<feature type="region of interest" description="Disordered" evidence="7">
    <location>
        <begin position="577"/>
        <end position="658"/>
    </location>
</feature>
<feature type="region of interest" description="Disordered" evidence="7">
    <location>
        <begin position="272"/>
        <end position="404"/>
    </location>
</feature>
<keyword evidence="6" id="KW-0175">Coiled coil</keyword>
<evidence type="ECO:0000256" key="7">
    <source>
        <dbReference type="SAM" id="MobiDB-lite"/>
    </source>
</evidence>
<dbReference type="GO" id="GO:0005874">
    <property type="term" value="C:microtubule"/>
    <property type="evidence" value="ECO:0007669"/>
    <property type="project" value="UniProtKB-KW"/>
</dbReference>
<sequence>MAGEVEESFSINFQADSIHSGSISFGRFEKEPLCWERRSSFSHNRYLEEVEKCSKPGSVTEKKAYFEAHFKKKGLRGIIPSSGHERSDISTSENDGSERIGNQEEFESNDGYVQFDQGSKEEYEPDEDRYYIQIEKIFEDGFEPNEDDHYVQFEQRSQEGFVQDESDYYVEQRSQEEFEPNDGYYVQFGDNPVSSDSDYHGEYGVIGYAREDAISECTMLSFSSPLMESSMNISNGLEKVTSKIITLDEAHHFENERSNLLSANDEVITEVKRGDKDIENTDESSRNMSMTENESAQDAEKAILHDHSNPSSKTEPGLNSEVNDAEVPKSTSSRSPKNPARRTNMEKSLPKLAVPTTCSARRNAKEVSRSAEKLIRESKSGKVSRVKKAAESQPSVLKTDSRGVQESERLHRAFNSTKADVRPRATSFNFKCSERAERRKEFYLKLEEKMHAKEAEINQMQAISQEKKEAEIKKLRKSLNFKATPMPSFYRATVPSQSHGTKAASNSTRSKRVQNKSKCPGSEAEASSCSKLMVGNDQSADESVTAIELCSVSIHKITETNASETSLMIFSHASSTNQSCHSNSVANNHASEKKERAKVTSQKHRASESCKGAKRQSSQGNKNSKTTNQSDQTMRKDVRNVGLRSSSRSGNVAVRVAS</sequence>
<evidence type="ECO:0000256" key="4">
    <source>
        <dbReference type="ARBA" id="ARBA00022701"/>
    </source>
</evidence>
<comment type="similarity">
    <text evidence="2">Belongs to the TPX2 family.</text>
</comment>
<keyword evidence="10" id="KW-1185">Reference proteome</keyword>
<keyword evidence="5" id="KW-0206">Cytoskeleton</keyword>
<dbReference type="Proteomes" id="UP001497480">
    <property type="component" value="Unassembled WGS sequence"/>
</dbReference>
<organism evidence="9 10">
    <name type="scientific">Lupinus luteus</name>
    <name type="common">European yellow lupine</name>
    <dbReference type="NCBI Taxonomy" id="3873"/>
    <lineage>
        <taxon>Eukaryota</taxon>
        <taxon>Viridiplantae</taxon>
        <taxon>Streptophyta</taxon>
        <taxon>Embryophyta</taxon>
        <taxon>Tracheophyta</taxon>
        <taxon>Spermatophyta</taxon>
        <taxon>Magnoliopsida</taxon>
        <taxon>eudicotyledons</taxon>
        <taxon>Gunneridae</taxon>
        <taxon>Pentapetalae</taxon>
        <taxon>rosids</taxon>
        <taxon>fabids</taxon>
        <taxon>Fabales</taxon>
        <taxon>Fabaceae</taxon>
        <taxon>Papilionoideae</taxon>
        <taxon>50 kb inversion clade</taxon>
        <taxon>genistoids sensu lato</taxon>
        <taxon>core genistoids</taxon>
        <taxon>Genisteae</taxon>
        <taxon>Lupinus</taxon>
    </lineage>
</organism>
<reference evidence="9 10" key="1">
    <citation type="submission" date="2024-03" db="EMBL/GenBank/DDBJ databases">
        <authorList>
            <person name="Martinez-Hernandez J."/>
        </authorList>
    </citation>
    <scope>NUCLEOTIDE SEQUENCE [LARGE SCALE GENOMIC DNA]</scope>
</reference>
<evidence type="ECO:0000313" key="9">
    <source>
        <dbReference type="EMBL" id="CAL0312150.1"/>
    </source>
</evidence>
<feature type="coiled-coil region" evidence="6">
    <location>
        <begin position="443"/>
        <end position="473"/>
    </location>
</feature>
<dbReference type="EMBL" id="CAXHTB010000009">
    <property type="protein sequence ID" value="CAL0312150.1"/>
    <property type="molecule type" value="Genomic_DNA"/>
</dbReference>
<evidence type="ECO:0000313" key="10">
    <source>
        <dbReference type="Proteomes" id="UP001497480"/>
    </source>
</evidence>
<feature type="region of interest" description="Disordered" evidence="7">
    <location>
        <begin position="490"/>
        <end position="529"/>
    </location>
</feature>
<comment type="subcellular location">
    <subcellularLocation>
        <location evidence="1">Cytoplasm</location>
        <location evidence="1">Cytoskeleton</location>
    </subcellularLocation>
</comment>
<dbReference type="InterPro" id="IPR027329">
    <property type="entry name" value="TPX2_C"/>
</dbReference>
<evidence type="ECO:0000256" key="3">
    <source>
        <dbReference type="ARBA" id="ARBA00022490"/>
    </source>
</evidence>
<feature type="domain" description="TPX2 C-terminal" evidence="8">
    <location>
        <begin position="428"/>
        <end position="499"/>
    </location>
</feature>
<feature type="region of interest" description="Disordered" evidence="7">
    <location>
        <begin position="77"/>
        <end position="126"/>
    </location>
</feature>